<proteinExistence type="predicted"/>
<protein>
    <submittedName>
        <fullName evidence="2">Uncharacterized protein</fullName>
    </submittedName>
</protein>
<keyword evidence="3" id="KW-1185">Reference proteome</keyword>
<dbReference type="AlphaFoldDB" id="A0A067PWH6"/>
<reference evidence="3" key="1">
    <citation type="journal article" date="2014" name="Proc. Natl. Acad. Sci. U.S.A.">
        <title>Extensive sampling of basidiomycete genomes demonstrates inadequacy of the white-rot/brown-rot paradigm for wood decay fungi.</title>
        <authorList>
            <person name="Riley R."/>
            <person name="Salamov A.A."/>
            <person name="Brown D.W."/>
            <person name="Nagy L.G."/>
            <person name="Floudas D."/>
            <person name="Held B.W."/>
            <person name="Levasseur A."/>
            <person name="Lombard V."/>
            <person name="Morin E."/>
            <person name="Otillar R."/>
            <person name="Lindquist E.A."/>
            <person name="Sun H."/>
            <person name="LaButti K.M."/>
            <person name="Schmutz J."/>
            <person name="Jabbour D."/>
            <person name="Luo H."/>
            <person name="Baker S.E."/>
            <person name="Pisabarro A.G."/>
            <person name="Walton J.D."/>
            <person name="Blanchette R.A."/>
            <person name="Henrissat B."/>
            <person name="Martin F."/>
            <person name="Cullen D."/>
            <person name="Hibbett D.S."/>
            <person name="Grigoriev I.V."/>
        </authorList>
    </citation>
    <scope>NUCLEOTIDE SEQUENCE [LARGE SCALE GENOMIC DNA]</scope>
    <source>
        <strain evidence="3">MUCL 33604</strain>
    </source>
</reference>
<evidence type="ECO:0000313" key="2">
    <source>
        <dbReference type="EMBL" id="KDQ59059.1"/>
    </source>
</evidence>
<gene>
    <name evidence="2" type="ORF">JAAARDRAFT_651332</name>
</gene>
<feature type="region of interest" description="Disordered" evidence="1">
    <location>
        <begin position="48"/>
        <end position="67"/>
    </location>
</feature>
<evidence type="ECO:0000256" key="1">
    <source>
        <dbReference type="SAM" id="MobiDB-lite"/>
    </source>
</evidence>
<accession>A0A067PWH6</accession>
<organism evidence="2 3">
    <name type="scientific">Jaapia argillacea MUCL 33604</name>
    <dbReference type="NCBI Taxonomy" id="933084"/>
    <lineage>
        <taxon>Eukaryota</taxon>
        <taxon>Fungi</taxon>
        <taxon>Dikarya</taxon>
        <taxon>Basidiomycota</taxon>
        <taxon>Agaricomycotina</taxon>
        <taxon>Agaricomycetes</taxon>
        <taxon>Agaricomycetidae</taxon>
        <taxon>Jaapiales</taxon>
        <taxon>Jaapiaceae</taxon>
        <taxon>Jaapia</taxon>
    </lineage>
</organism>
<name>A0A067PWH6_9AGAM</name>
<evidence type="ECO:0000313" key="3">
    <source>
        <dbReference type="Proteomes" id="UP000027265"/>
    </source>
</evidence>
<dbReference type="Proteomes" id="UP000027265">
    <property type="component" value="Unassembled WGS sequence"/>
</dbReference>
<sequence length="162" mass="17934">MITIIHSIFKAVLQNRISFNDNFPSRTFLPKTLLSPLPLSLFSPPIHTNTLRPRPQPQKINPLLPLPLRKPKPSKRINMPIPPSPPLPPNTNTNTNINQPSLYHLTIRFSIHFTIKISRYQYRCAGCGTAGAVGVLLSDEDDEASAKFCGLNGCSSIPSNLV</sequence>
<dbReference type="HOGENOM" id="CLU_1635658_0_0_1"/>
<dbReference type="InParanoid" id="A0A067PWH6"/>
<dbReference type="EMBL" id="KL197716">
    <property type="protein sequence ID" value="KDQ59059.1"/>
    <property type="molecule type" value="Genomic_DNA"/>
</dbReference>